<dbReference type="InterPro" id="IPR004843">
    <property type="entry name" value="Calcineurin-like_PHP"/>
</dbReference>
<organism evidence="3 4">
    <name type="scientific">Metarhizium anisopliae BRIP 53293</name>
    <dbReference type="NCBI Taxonomy" id="1291518"/>
    <lineage>
        <taxon>Eukaryota</taxon>
        <taxon>Fungi</taxon>
        <taxon>Dikarya</taxon>
        <taxon>Ascomycota</taxon>
        <taxon>Pezizomycotina</taxon>
        <taxon>Sordariomycetes</taxon>
        <taxon>Hypocreomycetidae</taxon>
        <taxon>Hypocreales</taxon>
        <taxon>Clavicipitaceae</taxon>
        <taxon>Metarhizium</taxon>
    </lineage>
</organism>
<feature type="compositionally biased region" description="Basic and acidic residues" evidence="1">
    <location>
        <begin position="445"/>
        <end position="476"/>
    </location>
</feature>
<gene>
    <name evidence="3" type="ORF">H634G_07988</name>
</gene>
<dbReference type="EMBL" id="KE384742">
    <property type="protein sequence ID" value="KJK76946.1"/>
    <property type="molecule type" value="Genomic_DNA"/>
</dbReference>
<name>A0A0D9NSX4_METAN</name>
<feature type="compositionally biased region" description="Basic and acidic residues" evidence="1">
    <location>
        <begin position="356"/>
        <end position="427"/>
    </location>
</feature>
<feature type="domain" description="Calcineurin-like phosphoesterase" evidence="2">
    <location>
        <begin position="10"/>
        <end position="213"/>
    </location>
</feature>
<dbReference type="AlphaFoldDB" id="A0A0D9NSX4"/>
<dbReference type="SUPFAM" id="SSF56300">
    <property type="entry name" value="Metallo-dependent phosphatases"/>
    <property type="match status" value="1"/>
</dbReference>
<dbReference type="Gene3D" id="3.60.21.10">
    <property type="match status" value="1"/>
</dbReference>
<dbReference type="PANTHER" id="PTHR12905:SF16">
    <property type="entry name" value="SER_THR PROTEIN PHOSPHATASE FAMILY PROTEIN (AFU_ORTHOLOGUE AFUA_1G06000)"/>
    <property type="match status" value="1"/>
</dbReference>
<feature type="region of interest" description="Disordered" evidence="1">
    <location>
        <begin position="291"/>
        <end position="685"/>
    </location>
</feature>
<feature type="compositionally biased region" description="Basic residues" evidence="1">
    <location>
        <begin position="664"/>
        <end position="675"/>
    </location>
</feature>
<feature type="compositionally biased region" description="Polar residues" evidence="1">
    <location>
        <begin position="291"/>
        <end position="305"/>
    </location>
</feature>
<dbReference type="Gene3D" id="1.10.287.110">
    <property type="entry name" value="DnaJ domain"/>
    <property type="match status" value="1"/>
</dbReference>
<feature type="compositionally biased region" description="Basic and acidic residues" evidence="1">
    <location>
        <begin position="676"/>
        <end position="685"/>
    </location>
</feature>
<dbReference type="InterPro" id="IPR018253">
    <property type="entry name" value="DnaJ_domain_CS"/>
</dbReference>
<accession>A0A0D9NSX4</accession>
<sequence>MAEPKVRRTRIVCVSDTHNCTVKLPKGDVLIHAGDMTNQGSYSELSKTVKWLEQADFEAKIVVAGNHDITLDKDFYAQHASAFHNQSPQSHSQCLQLLTSSPSITYLRHESTTIRLRSPEGPGTRFTVFGSPYSPRYGLWAFSYDVPASPGEDLAPASLWDDIPPSTDIVVTHTPPKGCRDETNSMQTTGCEALRRALWRVRPRLAVCGHIHSGRGAARVLWDEEDSLSATSVRAWEDPGAGNNKVQDPALKAEKQDEFQKVQQAYELLTNDRERQKYDDKAKLEELRKQFQAQANISTPRSTRYSGPDEARGTESRASPFKASASPSGVKYSYNGLSDEDLGRGPRIFEASPRSSRREASYEKASERRSDREREREKEQRDRERRRQQEDALKRAEKEAKEARRAEKRAREKQNAKDMKRQSEEKKRHAKPYVEPFDEEPTVVRSDKKKSSGSRNYDEKRDRSSGRDDIQRDAHPPKPQRSWTAKEEYAHSYIKASKAKSTPTLKRAATTHYIRSVQPPAPTPPPIHGQSGPFAPPDDDDVRRSSARPRRGSGDDPRLSRERSYRTPSRDAMDDPPIINVSPSARHTAAFFTPSSPPRGDRLPRTKTMPHESVSYSRSPPAIQRSQTFHMFESADHPRGRDRSRMHSQVELEMDDEDRYDRRRDRKHRSRRRHHSPDPMRTENVSRYRVERNTLDGAYNTRLVEPDIRESYASYYHPQDSRPSMPGRETSYSNSGGANFPKVKTTKAYGYEDVSYSTYGRPTREFVYST</sequence>
<dbReference type="PROSITE" id="PS00636">
    <property type="entry name" value="DNAJ_1"/>
    <property type="match status" value="1"/>
</dbReference>
<evidence type="ECO:0000256" key="1">
    <source>
        <dbReference type="SAM" id="MobiDB-lite"/>
    </source>
</evidence>
<dbReference type="InterPro" id="IPR029052">
    <property type="entry name" value="Metallo-depent_PP-like"/>
</dbReference>
<dbReference type="GO" id="GO:0016787">
    <property type="term" value="F:hydrolase activity"/>
    <property type="evidence" value="ECO:0007669"/>
    <property type="project" value="InterPro"/>
</dbReference>
<reference evidence="4" key="1">
    <citation type="journal article" date="2014" name="BMC Genomics">
        <title>The genome sequence of the biocontrol fungus Metarhizium anisopliae and comparative genomics of Metarhizium species.</title>
        <authorList>
            <person name="Pattemore J.A."/>
            <person name="Hane J.K."/>
            <person name="Williams A.H."/>
            <person name="Wilson B.A."/>
            <person name="Stodart B.J."/>
            <person name="Ash G.J."/>
        </authorList>
    </citation>
    <scope>NUCLEOTIDE SEQUENCE [LARGE SCALE GENOMIC DNA]</scope>
    <source>
        <strain evidence="4">BRIP 53293</strain>
    </source>
</reference>
<evidence type="ECO:0000313" key="4">
    <source>
        <dbReference type="Proteomes" id="UP000054544"/>
    </source>
</evidence>
<protein>
    <recommendedName>
        <fullName evidence="2">Calcineurin-like phosphoesterase domain-containing protein</fullName>
    </recommendedName>
</protein>
<dbReference type="InterPro" id="IPR051693">
    <property type="entry name" value="UPF0046_metallophosphoest"/>
</dbReference>
<evidence type="ECO:0000313" key="3">
    <source>
        <dbReference type="EMBL" id="KJK76946.1"/>
    </source>
</evidence>
<dbReference type="Pfam" id="PF00149">
    <property type="entry name" value="Metallophos"/>
    <property type="match status" value="1"/>
</dbReference>
<dbReference type="CDD" id="cd07379">
    <property type="entry name" value="MPP_239FB"/>
    <property type="match status" value="1"/>
</dbReference>
<feature type="compositionally biased region" description="Basic and acidic residues" evidence="1">
    <location>
        <begin position="552"/>
        <end position="573"/>
    </location>
</feature>
<keyword evidence="4" id="KW-1185">Reference proteome</keyword>
<feature type="compositionally biased region" description="Basic and acidic residues" evidence="1">
    <location>
        <begin position="633"/>
        <end position="650"/>
    </location>
</feature>
<feature type="region of interest" description="Disordered" evidence="1">
    <location>
        <begin position="716"/>
        <end position="743"/>
    </location>
</feature>
<dbReference type="Proteomes" id="UP000054544">
    <property type="component" value="Unassembled WGS sequence"/>
</dbReference>
<feature type="compositionally biased region" description="Polar residues" evidence="1">
    <location>
        <begin position="614"/>
        <end position="629"/>
    </location>
</feature>
<evidence type="ECO:0000259" key="2">
    <source>
        <dbReference type="Pfam" id="PF00149"/>
    </source>
</evidence>
<proteinExistence type="predicted"/>
<dbReference type="OrthoDB" id="10250354at2759"/>
<dbReference type="InterPro" id="IPR036869">
    <property type="entry name" value="J_dom_sf"/>
</dbReference>
<dbReference type="PANTHER" id="PTHR12905">
    <property type="entry name" value="METALLOPHOSPHOESTERASE"/>
    <property type="match status" value="1"/>
</dbReference>